<dbReference type="Pfam" id="PF05916">
    <property type="entry name" value="Sld5"/>
    <property type="match status" value="1"/>
</dbReference>
<organism evidence="9 10">
    <name type="scientific">Schizophyllum amplum</name>
    <dbReference type="NCBI Taxonomy" id="97359"/>
    <lineage>
        <taxon>Eukaryota</taxon>
        <taxon>Fungi</taxon>
        <taxon>Dikarya</taxon>
        <taxon>Basidiomycota</taxon>
        <taxon>Agaricomycotina</taxon>
        <taxon>Agaricomycetes</taxon>
        <taxon>Agaricomycetidae</taxon>
        <taxon>Agaricales</taxon>
        <taxon>Schizophyllaceae</taxon>
        <taxon>Schizophyllum</taxon>
    </lineage>
</organism>
<evidence type="ECO:0000259" key="7">
    <source>
        <dbReference type="Pfam" id="PF05916"/>
    </source>
</evidence>
<evidence type="ECO:0000313" key="9">
    <source>
        <dbReference type="EMBL" id="TRM56156.1"/>
    </source>
</evidence>
<dbReference type="Gene3D" id="1.20.58.1030">
    <property type="match status" value="1"/>
</dbReference>
<dbReference type="InterPro" id="IPR056783">
    <property type="entry name" value="PSF1_C"/>
</dbReference>
<dbReference type="CDD" id="cd21696">
    <property type="entry name" value="GINS_B_Psf1"/>
    <property type="match status" value="1"/>
</dbReference>
<comment type="similarity">
    <text evidence="2 6">Belongs to the GINS1/PSF1 family.</text>
</comment>
<feature type="domain" description="DNA replication complex GINS protein PSF1 C-terminal" evidence="8">
    <location>
        <begin position="138"/>
        <end position="187"/>
    </location>
</feature>
<reference evidence="9 10" key="1">
    <citation type="journal article" date="2019" name="New Phytol.">
        <title>Comparative genomics reveals unique wood-decay strategies and fruiting body development in the Schizophyllaceae.</title>
        <authorList>
            <person name="Almasi E."/>
            <person name="Sahu N."/>
            <person name="Krizsan K."/>
            <person name="Balint B."/>
            <person name="Kovacs G.M."/>
            <person name="Kiss B."/>
            <person name="Cseklye J."/>
            <person name="Drula E."/>
            <person name="Henrissat B."/>
            <person name="Nagy I."/>
            <person name="Chovatia M."/>
            <person name="Adam C."/>
            <person name="LaButti K."/>
            <person name="Lipzen A."/>
            <person name="Riley R."/>
            <person name="Grigoriev I.V."/>
            <person name="Nagy L.G."/>
        </authorList>
    </citation>
    <scope>NUCLEOTIDE SEQUENCE [LARGE SCALE GENOMIC DNA]</scope>
    <source>
        <strain evidence="9 10">NL-1724</strain>
    </source>
</reference>
<comment type="subcellular location">
    <subcellularLocation>
        <location evidence="1 6">Nucleus</location>
    </subcellularLocation>
</comment>
<evidence type="ECO:0000256" key="3">
    <source>
        <dbReference type="ARBA" id="ARBA00015143"/>
    </source>
</evidence>
<keyword evidence="5 6" id="KW-0539">Nucleus</keyword>
<dbReference type="Proteomes" id="UP000320762">
    <property type="component" value="Unassembled WGS sequence"/>
</dbReference>
<sequence length="188" mass="21354">MESRRSTQTDTLLKYNDSLVRSIIRELRELEKAALTIAENEPMTAEGPPPSLIIYQTAINRNKRCLLAYHMHRTDRLRDMYWAAGGALPHILSNADIRGKLSPHEVDYLRQYNASVMEFRGTFSGELDITSGIVSPPKDLHAVVRVVRDCGTITTELGNIDFKQGQRFTVRRADIEHLIVQGYLEEVS</sequence>
<dbReference type="PANTHER" id="PTHR12914:SF2">
    <property type="entry name" value="DNA REPLICATION COMPLEX GINS PROTEIN PSF1"/>
    <property type="match status" value="1"/>
</dbReference>
<evidence type="ECO:0000256" key="2">
    <source>
        <dbReference type="ARBA" id="ARBA00006677"/>
    </source>
</evidence>
<keyword evidence="10" id="KW-1185">Reference proteome</keyword>
<dbReference type="CDD" id="cd11710">
    <property type="entry name" value="GINS_A_psf1"/>
    <property type="match status" value="1"/>
</dbReference>
<evidence type="ECO:0000256" key="4">
    <source>
        <dbReference type="ARBA" id="ARBA00022705"/>
    </source>
</evidence>
<evidence type="ECO:0000256" key="1">
    <source>
        <dbReference type="ARBA" id="ARBA00004123"/>
    </source>
</evidence>
<name>A0A550BUH5_9AGAR</name>
<dbReference type="GO" id="GO:1902983">
    <property type="term" value="P:DNA strand elongation involved in mitotic DNA replication"/>
    <property type="evidence" value="ECO:0007669"/>
    <property type="project" value="TreeGrafter"/>
</dbReference>
<comment type="subunit">
    <text evidence="6">Component of the GINS complex.</text>
</comment>
<evidence type="ECO:0000256" key="6">
    <source>
        <dbReference type="RuleBase" id="RU368085"/>
    </source>
</evidence>
<dbReference type="GO" id="GO:0000811">
    <property type="term" value="C:GINS complex"/>
    <property type="evidence" value="ECO:0007669"/>
    <property type="project" value="UniProtKB-UniRule"/>
</dbReference>
<dbReference type="InterPro" id="IPR005339">
    <property type="entry name" value="GINS_Psf1"/>
</dbReference>
<keyword evidence="4 6" id="KW-0235">DNA replication</keyword>
<dbReference type="SUPFAM" id="SSF158573">
    <property type="entry name" value="GINS helical bundle-like"/>
    <property type="match status" value="1"/>
</dbReference>
<evidence type="ECO:0000313" key="10">
    <source>
        <dbReference type="Proteomes" id="UP000320762"/>
    </source>
</evidence>
<dbReference type="STRING" id="97359.A0A550BUH5"/>
<dbReference type="InterPro" id="IPR036224">
    <property type="entry name" value="GINS_bundle-like_dom_sf"/>
</dbReference>
<dbReference type="InterPro" id="IPR021151">
    <property type="entry name" value="GINS_A"/>
</dbReference>
<feature type="domain" description="GINS subunit" evidence="7">
    <location>
        <begin position="51"/>
        <end position="121"/>
    </location>
</feature>
<evidence type="ECO:0000259" key="8">
    <source>
        <dbReference type="Pfam" id="PF24997"/>
    </source>
</evidence>
<dbReference type="PANTHER" id="PTHR12914">
    <property type="entry name" value="PARTNER OF SLD5"/>
    <property type="match status" value="1"/>
</dbReference>
<proteinExistence type="inferred from homology"/>
<protein>
    <recommendedName>
        <fullName evidence="3 6">DNA replication complex GINS protein PSF1</fullName>
    </recommendedName>
</protein>
<evidence type="ECO:0000256" key="5">
    <source>
        <dbReference type="ARBA" id="ARBA00023242"/>
    </source>
</evidence>
<accession>A0A550BUH5</accession>
<gene>
    <name evidence="9" type="ORF">BD626DRAFT_260278</name>
</gene>
<dbReference type="AlphaFoldDB" id="A0A550BUH5"/>
<dbReference type="Pfam" id="PF24997">
    <property type="entry name" value="PSF1_C"/>
    <property type="match status" value="1"/>
</dbReference>
<comment type="function">
    <text evidence="6">Required for correct functioning of the GINS complex, a complex that plays an essential role in the initiation of DNA replication, and progression of DNA replication forks. GINS complex seems to bind preferentially to single-stranded DNA.</text>
</comment>
<dbReference type="OrthoDB" id="10252587at2759"/>
<comment type="caution">
    <text evidence="9">The sequence shown here is derived from an EMBL/GenBank/DDBJ whole genome shotgun (WGS) entry which is preliminary data.</text>
</comment>
<dbReference type="EMBL" id="VDMD01000079">
    <property type="protein sequence ID" value="TRM56156.1"/>
    <property type="molecule type" value="Genomic_DNA"/>
</dbReference>